<dbReference type="SUPFAM" id="SSF46785">
    <property type="entry name" value="Winged helix' DNA-binding domain"/>
    <property type="match status" value="2"/>
</dbReference>
<keyword evidence="4" id="KW-1185">Reference proteome</keyword>
<sequence length="234" mass="26101">MELTPLEARIIGVLLEKEITTPEQYPLSLNSLTLGCNQKSSREPVLSLSEQETQAGLNSLAKKRVISEQSGFGSRVVKYKHRFCNTEFSDLQLNSAQVAILCLLFLRGPQTPGELRTRSNRLHAFVDVNEVDNELKSLASQITPLVTILPKEPGKREARFDECFTPVHQSTHQERGQTSGQSHLATTPPRADSHPAEPASHQGNKVDYNQLLERVNLLEQDVDRLKIALADLLD</sequence>
<dbReference type="Gene3D" id="1.10.10.10">
    <property type="entry name" value="Winged helix-like DNA-binding domain superfamily/Winged helix DNA-binding domain"/>
    <property type="match status" value="2"/>
</dbReference>
<dbReference type="Pfam" id="PF04337">
    <property type="entry name" value="DUF480"/>
    <property type="match status" value="1"/>
</dbReference>
<dbReference type="InterPro" id="IPR007432">
    <property type="entry name" value="DUF480"/>
</dbReference>
<organism evidence="3 4">
    <name type="scientific">Shewanella surugensis</name>
    <dbReference type="NCBI Taxonomy" id="212020"/>
    <lineage>
        <taxon>Bacteria</taxon>
        <taxon>Pseudomonadati</taxon>
        <taxon>Pseudomonadota</taxon>
        <taxon>Gammaproteobacteria</taxon>
        <taxon>Alteromonadales</taxon>
        <taxon>Shewanellaceae</taxon>
        <taxon>Shewanella</taxon>
    </lineage>
</organism>
<comment type="caution">
    <text evidence="3">The sequence shown here is derived from an EMBL/GenBank/DDBJ whole genome shotgun (WGS) entry which is preliminary data.</text>
</comment>
<dbReference type="Proteomes" id="UP001203423">
    <property type="component" value="Unassembled WGS sequence"/>
</dbReference>
<dbReference type="HAMAP" id="MF_01584">
    <property type="entry name" value="UPF0502"/>
    <property type="match status" value="1"/>
</dbReference>
<proteinExistence type="inferred from homology"/>
<protein>
    <submittedName>
        <fullName evidence="3">YceH family protein</fullName>
    </submittedName>
</protein>
<dbReference type="EMBL" id="JAKIKS010000076">
    <property type="protein sequence ID" value="MCL1126179.1"/>
    <property type="molecule type" value="Genomic_DNA"/>
</dbReference>
<evidence type="ECO:0000313" key="4">
    <source>
        <dbReference type="Proteomes" id="UP001203423"/>
    </source>
</evidence>
<comment type="similarity">
    <text evidence="1">Belongs to the UPF0502 family.</text>
</comment>
<evidence type="ECO:0000256" key="1">
    <source>
        <dbReference type="HAMAP-Rule" id="MF_01584"/>
    </source>
</evidence>
<evidence type="ECO:0000313" key="3">
    <source>
        <dbReference type="EMBL" id="MCL1126179.1"/>
    </source>
</evidence>
<dbReference type="InterPro" id="IPR036388">
    <property type="entry name" value="WH-like_DNA-bd_sf"/>
</dbReference>
<dbReference type="PANTHER" id="PTHR38768">
    <property type="entry name" value="UPF0502 PROTEIN YCEH"/>
    <property type="match status" value="1"/>
</dbReference>
<dbReference type="RefSeq" id="WP_248941569.1">
    <property type="nucleotide sequence ID" value="NZ_JAKIKS010000076.1"/>
</dbReference>
<evidence type="ECO:0000256" key="2">
    <source>
        <dbReference type="SAM" id="MobiDB-lite"/>
    </source>
</evidence>
<accession>A0ABT0LEP7</accession>
<gene>
    <name evidence="3" type="ORF">L2764_17265</name>
</gene>
<dbReference type="InterPro" id="IPR036390">
    <property type="entry name" value="WH_DNA-bd_sf"/>
</dbReference>
<reference evidence="3 4" key="1">
    <citation type="submission" date="2022-01" db="EMBL/GenBank/DDBJ databases">
        <title>Whole genome-based taxonomy of the Shewanellaceae.</title>
        <authorList>
            <person name="Martin-Rodriguez A.J."/>
        </authorList>
    </citation>
    <scope>NUCLEOTIDE SEQUENCE [LARGE SCALE GENOMIC DNA]</scope>
    <source>
        <strain evidence="3 4">DSM 17177</strain>
    </source>
</reference>
<name>A0ABT0LEP7_9GAMM</name>
<feature type="region of interest" description="Disordered" evidence="2">
    <location>
        <begin position="168"/>
        <end position="204"/>
    </location>
</feature>
<dbReference type="PANTHER" id="PTHR38768:SF1">
    <property type="entry name" value="UPF0502 PROTEIN YCEH"/>
    <property type="match status" value="1"/>
</dbReference>
<feature type="compositionally biased region" description="Polar residues" evidence="2">
    <location>
        <begin position="176"/>
        <end position="185"/>
    </location>
</feature>